<protein>
    <submittedName>
        <fullName evidence="1">Uncharacterized protein</fullName>
    </submittedName>
</protein>
<comment type="caution">
    <text evidence="1">The sequence shown here is derived from an EMBL/GenBank/DDBJ whole genome shotgun (WGS) entry which is preliminary data.</text>
</comment>
<organism evidence="1 2">
    <name type="scientific">Paracoccus solventivorans</name>
    <dbReference type="NCBI Taxonomy" id="53463"/>
    <lineage>
        <taxon>Bacteria</taxon>
        <taxon>Pseudomonadati</taxon>
        <taxon>Pseudomonadota</taxon>
        <taxon>Alphaproteobacteria</taxon>
        <taxon>Rhodobacterales</taxon>
        <taxon>Paracoccaceae</taxon>
        <taxon>Paracoccus</taxon>
    </lineage>
</organism>
<accession>A0A832PL62</accession>
<dbReference type="Proteomes" id="UP000580830">
    <property type="component" value="Unassembled WGS sequence"/>
</dbReference>
<dbReference type="AlphaFoldDB" id="A0A832PL62"/>
<reference evidence="1 2" key="1">
    <citation type="journal article" date="2020" name="Biotechnol. Biofuels">
        <title>New insights from the biogas microbiome by comprehensive genome-resolved metagenomics of nearly 1600 species originating from multiple anaerobic digesters.</title>
        <authorList>
            <person name="Campanaro S."/>
            <person name="Treu L."/>
            <person name="Rodriguez-R L.M."/>
            <person name="Kovalovszki A."/>
            <person name="Ziels R.M."/>
            <person name="Maus I."/>
            <person name="Zhu X."/>
            <person name="Kougias P.G."/>
            <person name="Basile A."/>
            <person name="Luo G."/>
            <person name="Schluter A."/>
            <person name="Konstantinidis K.T."/>
            <person name="Angelidaki I."/>
        </authorList>
    </citation>
    <scope>NUCLEOTIDE SEQUENCE [LARGE SCALE GENOMIC DNA]</scope>
    <source>
        <strain evidence="1">AS04akNAM_125</strain>
    </source>
</reference>
<proteinExistence type="predicted"/>
<sequence>MITRRAAADNDKALAAYLAAKAEIDAMLSRLQALSDDHFGTRPDEIDWGDVGTLQHYAGLLRQITDSALREGEHAA</sequence>
<evidence type="ECO:0000313" key="1">
    <source>
        <dbReference type="EMBL" id="HHW32951.1"/>
    </source>
</evidence>
<dbReference type="EMBL" id="DULP01000033">
    <property type="protein sequence ID" value="HHW32951.1"/>
    <property type="molecule type" value="Genomic_DNA"/>
</dbReference>
<gene>
    <name evidence="1" type="ORF">GXX24_02225</name>
</gene>
<name>A0A832PL62_9RHOB</name>
<evidence type="ECO:0000313" key="2">
    <source>
        <dbReference type="Proteomes" id="UP000580830"/>
    </source>
</evidence>